<dbReference type="RefSeq" id="WP_115172419.1">
    <property type="nucleotide sequence ID" value="NZ_JACLEQ010000006.1"/>
</dbReference>
<evidence type="ECO:0000313" key="2">
    <source>
        <dbReference type="Proteomes" id="UP000254876"/>
    </source>
</evidence>
<dbReference type="Proteomes" id="UP000254876">
    <property type="component" value="Unassembled WGS sequence"/>
</dbReference>
<gene>
    <name evidence="1" type="ORF">NCTC10588_01056</name>
</gene>
<dbReference type="AlphaFoldDB" id="A0A7Z7PZ03"/>
<protein>
    <submittedName>
        <fullName evidence="1">Uncharacterized protein</fullName>
    </submittedName>
</protein>
<dbReference type="EMBL" id="UFYD01000001">
    <property type="protein sequence ID" value="STC98298.1"/>
    <property type="molecule type" value="Genomic_DNA"/>
</dbReference>
<reference evidence="1 2" key="1">
    <citation type="submission" date="2018-06" db="EMBL/GenBank/DDBJ databases">
        <authorList>
            <consortium name="Pathogen Informatics"/>
            <person name="Doyle S."/>
        </authorList>
    </citation>
    <scope>NUCLEOTIDE SEQUENCE [LARGE SCALE GENOMIC DNA]</scope>
    <source>
        <strain evidence="1 2">NCTC10588</strain>
    </source>
</reference>
<sequence>MKRKTITLGIYLSLLTINYTFAECRNSFWNEEKPKESILKQKLQFYSDYQLDKTYSGSRIESRKKVNITIIDPKQLTKQNMSFDDLPKGYITIKYDGLKTITNEIVYIGKNRSNNDIYTITNTQLDYDILYIIRESHKVKSKNYSYIILMGKSDGNNLGGLPKFFTAYHSNTLKNK</sequence>
<accession>A0A7Z7PZ03</accession>
<comment type="caution">
    <text evidence="1">The sequence shown here is derived from an EMBL/GenBank/DDBJ whole genome shotgun (WGS) entry which is preliminary data.</text>
</comment>
<evidence type="ECO:0000313" key="1">
    <source>
        <dbReference type="EMBL" id="STC98298.1"/>
    </source>
</evidence>
<name>A0A7Z7PZ03_9FLAO</name>
<proteinExistence type="predicted"/>
<organism evidence="1 2">
    <name type="scientific">Elizabethkingia anophelis</name>
    <dbReference type="NCBI Taxonomy" id="1117645"/>
    <lineage>
        <taxon>Bacteria</taxon>
        <taxon>Pseudomonadati</taxon>
        <taxon>Bacteroidota</taxon>
        <taxon>Flavobacteriia</taxon>
        <taxon>Flavobacteriales</taxon>
        <taxon>Weeksellaceae</taxon>
        <taxon>Elizabethkingia</taxon>
    </lineage>
</organism>